<reference evidence="3" key="2">
    <citation type="submission" date="2024-04" db="EMBL/GenBank/DDBJ databases">
        <authorList>
            <person name="Chen Y."/>
            <person name="Shah S."/>
            <person name="Dougan E. K."/>
            <person name="Thang M."/>
            <person name="Chan C."/>
        </authorList>
    </citation>
    <scope>NUCLEOTIDE SEQUENCE [LARGE SCALE GENOMIC DNA]</scope>
</reference>
<feature type="non-terminal residue" evidence="2">
    <location>
        <position position="1"/>
    </location>
</feature>
<accession>A0A9P1DNA0</accession>
<dbReference type="EMBL" id="CAMXCT030005558">
    <property type="protein sequence ID" value="CAL4800047.1"/>
    <property type="molecule type" value="Genomic_DNA"/>
</dbReference>
<dbReference type="Proteomes" id="UP001152797">
    <property type="component" value="Unassembled WGS sequence"/>
</dbReference>
<protein>
    <submittedName>
        <fullName evidence="2">Uncharacterized protein</fullName>
    </submittedName>
</protein>
<evidence type="ECO:0000313" key="3">
    <source>
        <dbReference type="EMBL" id="CAL1166110.1"/>
    </source>
</evidence>
<dbReference type="EMBL" id="CAMXCT020005558">
    <property type="protein sequence ID" value="CAL1166110.1"/>
    <property type="molecule type" value="Genomic_DNA"/>
</dbReference>
<evidence type="ECO:0000313" key="4">
    <source>
        <dbReference type="Proteomes" id="UP001152797"/>
    </source>
</evidence>
<keyword evidence="4" id="KW-1185">Reference proteome</keyword>
<proteinExistence type="predicted"/>
<gene>
    <name evidence="2" type="ORF">C1SCF055_LOCUS37765</name>
</gene>
<evidence type="ECO:0000313" key="2">
    <source>
        <dbReference type="EMBL" id="CAI4012735.1"/>
    </source>
</evidence>
<feature type="coiled-coil region" evidence="1">
    <location>
        <begin position="197"/>
        <end position="224"/>
    </location>
</feature>
<organism evidence="2">
    <name type="scientific">Cladocopium goreaui</name>
    <dbReference type="NCBI Taxonomy" id="2562237"/>
    <lineage>
        <taxon>Eukaryota</taxon>
        <taxon>Sar</taxon>
        <taxon>Alveolata</taxon>
        <taxon>Dinophyceae</taxon>
        <taxon>Suessiales</taxon>
        <taxon>Symbiodiniaceae</taxon>
        <taxon>Cladocopium</taxon>
    </lineage>
</organism>
<sequence>MNTAHCIFFADRVAPDIPIFKHLLVVLLGLSSRTSHCRRALSLAHFGVMTDMDVPLIAPDQDRIHPPGPLQFTIVFSLDQSIDDREARVEDTFEHLGLRRKQLVDILYAVKVPLSQLLCPPIAHLHRSLIDYNEEIDPEGRYFFVIFSRRVFDLIQDSTAGSDMTIDLVQDGSDPELTRHVPLTIEMYPATDLVDIFGRLFDQVQRQEERLGRLQEEHARLRNRIGLVTEYLATQDEHAARERCAGSLFPDGANLSSSELITFGDRDDGSVDSEAVMLPLPEGLDADGGTGFERDSSVSPSVVNTPDALDDHYQAPPFEQPSSSRVGCTLELSAKAWDLADAYKQEAAVLLLLIQGLKVQDIDLISIFDAVFVVQSHINKLDMLEELITEVSDYVEDQALPQPTMHADACDNTSTRTAECKAILLAYPKPVRGLTPSMIPGDKKEAAVLLLLIQGLK</sequence>
<dbReference type="AlphaFoldDB" id="A0A9P1DNA0"/>
<reference evidence="2" key="1">
    <citation type="submission" date="2022-10" db="EMBL/GenBank/DDBJ databases">
        <authorList>
            <person name="Chen Y."/>
            <person name="Dougan E. K."/>
            <person name="Chan C."/>
            <person name="Rhodes N."/>
            <person name="Thang M."/>
        </authorList>
    </citation>
    <scope>NUCLEOTIDE SEQUENCE</scope>
</reference>
<name>A0A9P1DNA0_9DINO</name>
<comment type="caution">
    <text evidence="2">The sequence shown here is derived from an EMBL/GenBank/DDBJ whole genome shotgun (WGS) entry which is preliminary data.</text>
</comment>
<dbReference type="EMBL" id="CAMXCT010005558">
    <property type="protein sequence ID" value="CAI4012735.1"/>
    <property type="molecule type" value="Genomic_DNA"/>
</dbReference>
<keyword evidence="1" id="KW-0175">Coiled coil</keyword>
<evidence type="ECO:0000256" key="1">
    <source>
        <dbReference type="SAM" id="Coils"/>
    </source>
</evidence>